<reference evidence="1 2" key="1">
    <citation type="submission" date="2020-08" db="EMBL/GenBank/DDBJ databases">
        <title>A Genomic Blueprint of the Chicken Gut Microbiome.</title>
        <authorList>
            <person name="Gilroy R."/>
            <person name="Ravi A."/>
            <person name="Getino M."/>
            <person name="Pursley I."/>
            <person name="Horton D.L."/>
            <person name="Alikhan N.-F."/>
            <person name="Baker D."/>
            <person name="Gharbi K."/>
            <person name="Hall N."/>
            <person name="Watson M."/>
            <person name="Adriaenssens E.M."/>
            <person name="Foster-Nyarko E."/>
            <person name="Jarju S."/>
            <person name="Secka A."/>
            <person name="Antonio M."/>
            <person name="Oren A."/>
            <person name="Chaudhuri R."/>
            <person name="La Ragione R.M."/>
            <person name="Hildebrand F."/>
            <person name="Pallen M.J."/>
        </authorList>
    </citation>
    <scope>NUCLEOTIDE SEQUENCE [LARGE SCALE GENOMIC DNA]</scope>
    <source>
        <strain evidence="1 2">Sa5YUA1</strain>
    </source>
</reference>
<organism evidence="1 2">
    <name type="scientific">Cytobacillus stercorigallinarum</name>
    <dbReference type="NCBI Taxonomy" id="2762240"/>
    <lineage>
        <taxon>Bacteria</taxon>
        <taxon>Bacillati</taxon>
        <taxon>Bacillota</taxon>
        <taxon>Bacilli</taxon>
        <taxon>Bacillales</taxon>
        <taxon>Bacillaceae</taxon>
        <taxon>Cytobacillus</taxon>
    </lineage>
</organism>
<keyword evidence="2" id="KW-1185">Reference proteome</keyword>
<name>A0ABR8QR54_9BACI</name>
<dbReference type="Proteomes" id="UP000657931">
    <property type="component" value="Unassembled WGS sequence"/>
</dbReference>
<dbReference type="RefSeq" id="WP_191814274.1">
    <property type="nucleotide sequence ID" value="NZ_JACSQT010000005.1"/>
</dbReference>
<comment type="caution">
    <text evidence="1">The sequence shown here is derived from an EMBL/GenBank/DDBJ whole genome shotgun (WGS) entry which is preliminary data.</text>
</comment>
<sequence>MYKICLPMMFLCYMFITPLFTEDINEHRSLHYDDDVQITATIAAFKRPTEIVIREKNNHIVHNINEFISLEEPHSIVQENQQSKQDRFQLPVQYQSSYLSNLLI</sequence>
<accession>A0ABR8QR54</accession>
<dbReference type="EMBL" id="JACSQT010000005">
    <property type="protein sequence ID" value="MBD7937762.1"/>
    <property type="molecule type" value="Genomic_DNA"/>
</dbReference>
<evidence type="ECO:0000313" key="2">
    <source>
        <dbReference type="Proteomes" id="UP000657931"/>
    </source>
</evidence>
<gene>
    <name evidence="1" type="ORF">H9655_12090</name>
</gene>
<protein>
    <submittedName>
        <fullName evidence="1">Uncharacterized protein</fullName>
    </submittedName>
</protein>
<proteinExistence type="predicted"/>
<evidence type="ECO:0000313" key="1">
    <source>
        <dbReference type="EMBL" id="MBD7937762.1"/>
    </source>
</evidence>